<feature type="transmembrane region" description="Helical" evidence="1">
    <location>
        <begin position="107"/>
        <end position="132"/>
    </location>
</feature>
<evidence type="ECO:0000256" key="1">
    <source>
        <dbReference type="SAM" id="Phobius"/>
    </source>
</evidence>
<comment type="caution">
    <text evidence="2">The sequence shown here is derived from an EMBL/GenBank/DDBJ whole genome shotgun (WGS) entry which is preliminary data.</text>
</comment>
<dbReference type="EMBL" id="AUZX01005041">
    <property type="protein sequence ID" value="EQD69283.1"/>
    <property type="molecule type" value="Genomic_DNA"/>
</dbReference>
<dbReference type="AlphaFoldDB" id="T1BLA1"/>
<reference evidence="2" key="1">
    <citation type="submission" date="2013-08" db="EMBL/GenBank/DDBJ databases">
        <authorList>
            <person name="Mendez C."/>
            <person name="Richter M."/>
            <person name="Ferrer M."/>
            <person name="Sanchez J."/>
        </authorList>
    </citation>
    <scope>NUCLEOTIDE SEQUENCE</scope>
</reference>
<feature type="non-terminal residue" evidence="2">
    <location>
        <position position="1"/>
    </location>
</feature>
<evidence type="ECO:0000313" key="2">
    <source>
        <dbReference type="EMBL" id="EQD69283.1"/>
    </source>
</evidence>
<organism evidence="2">
    <name type="scientific">mine drainage metagenome</name>
    <dbReference type="NCBI Taxonomy" id="410659"/>
    <lineage>
        <taxon>unclassified sequences</taxon>
        <taxon>metagenomes</taxon>
        <taxon>ecological metagenomes</taxon>
    </lineage>
</organism>
<reference evidence="2" key="2">
    <citation type="journal article" date="2014" name="ISME J.">
        <title>Microbial stratification in low pH oxic and suboxic macroscopic growths along an acid mine drainage.</title>
        <authorList>
            <person name="Mendez-Garcia C."/>
            <person name="Mesa V."/>
            <person name="Sprenger R.R."/>
            <person name="Richter M."/>
            <person name="Diez M.S."/>
            <person name="Solano J."/>
            <person name="Bargiela R."/>
            <person name="Golyshina O.V."/>
            <person name="Manteca A."/>
            <person name="Ramos J.L."/>
            <person name="Gallego J.R."/>
            <person name="Llorente I."/>
            <person name="Martins Dos Santos V.A."/>
            <person name="Jensen O.N."/>
            <person name="Pelaez A.I."/>
            <person name="Sanchez J."/>
            <person name="Ferrer M."/>
        </authorList>
    </citation>
    <scope>NUCLEOTIDE SEQUENCE</scope>
</reference>
<protein>
    <submittedName>
        <fullName evidence="2">Hyaluronan synthase</fullName>
    </submittedName>
</protein>
<keyword evidence="1" id="KW-0472">Membrane</keyword>
<keyword evidence="1" id="KW-0812">Transmembrane</keyword>
<proteinExistence type="predicted"/>
<feature type="transmembrane region" description="Helical" evidence="1">
    <location>
        <begin position="59"/>
        <end position="77"/>
    </location>
</feature>
<accession>T1BLA1</accession>
<name>T1BLA1_9ZZZZ</name>
<keyword evidence="1" id="KW-1133">Transmembrane helix</keyword>
<sequence>QRTAVVHTIVPSRYWKLCKMLLRWDRSYVREEIRFARIVWRRPWPTRILAVLDRFTTDAALPISCLGLILVPVVIALHPSVVRPMLEVIGAISVFQVLYYLRTERSFHILYGVLYGYYSTVALMWILPYALFTVRARAWLTR</sequence>
<gene>
    <name evidence="2" type="ORF">B1A_06969</name>
</gene>